<sequence>MSWLARPAVVLKESSADQCSQRRFDSCCVDSDMCGRCCYYYYYGDPEHGPHYDCNNCIFLKGLSEARDLELSANSDVVVFHRDLKWCPTFTKLKTLLLNDWCLAADHNALICFLQHSPILEKLTLQLSQGPSYVTEAEGIYKPLGQSIASNCLEIVEIKCANINSRVHKILKILTTYGILLEQISVQETYKIPGSGCFNFVCTGFCYNCRYK</sequence>
<accession>A0A8R7NVW8</accession>
<evidence type="ECO:0000313" key="1">
    <source>
        <dbReference type="EnsemblPlants" id="TuG1812G0100000621.01.T01"/>
    </source>
</evidence>
<dbReference type="PANTHER" id="PTHR34223:SF22">
    <property type="entry name" value="OS11G0208300 PROTEIN"/>
    <property type="match status" value="1"/>
</dbReference>
<dbReference type="AlphaFoldDB" id="A0A8R7NVW8"/>
<dbReference type="EnsemblPlants" id="TuG1812G0100000621.01.T01">
    <property type="protein sequence ID" value="TuG1812G0100000621.01.T01"/>
    <property type="gene ID" value="TuG1812G0100000621.01"/>
</dbReference>
<dbReference type="Proteomes" id="UP000015106">
    <property type="component" value="Chromosome 1"/>
</dbReference>
<dbReference type="Gramene" id="TuG1812G0100000621.01.T01">
    <property type="protein sequence ID" value="TuG1812G0100000621.01.T01"/>
    <property type="gene ID" value="TuG1812G0100000621.01"/>
</dbReference>
<name>A0A8R7NVW8_TRIUA</name>
<evidence type="ECO:0000313" key="2">
    <source>
        <dbReference type="Proteomes" id="UP000015106"/>
    </source>
</evidence>
<protein>
    <recommendedName>
        <fullName evidence="3">FBD domain-containing protein</fullName>
    </recommendedName>
</protein>
<dbReference type="InterPro" id="IPR053197">
    <property type="entry name" value="F-box_SCFL_complex_component"/>
</dbReference>
<dbReference type="PANTHER" id="PTHR34223">
    <property type="entry name" value="OS11G0201299 PROTEIN"/>
    <property type="match status" value="1"/>
</dbReference>
<keyword evidence="2" id="KW-1185">Reference proteome</keyword>
<reference evidence="1" key="2">
    <citation type="submission" date="2018-03" db="EMBL/GenBank/DDBJ databases">
        <title>The Triticum urartu genome reveals the dynamic nature of wheat genome evolution.</title>
        <authorList>
            <person name="Ling H."/>
            <person name="Ma B."/>
            <person name="Shi X."/>
            <person name="Liu H."/>
            <person name="Dong L."/>
            <person name="Sun H."/>
            <person name="Cao Y."/>
            <person name="Gao Q."/>
            <person name="Zheng S."/>
            <person name="Li Y."/>
            <person name="Yu Y."/>
            <person name="Du H."/>
            <person name="Qi M."/>
            <person name="Li Y."/>
            <person name="Yu H."/>
            <person name="Cui Y."/>
            <person name="Wang N."/>
            <person name="Chen C."/>
            <person name="Wu H."/>
            <person name="Zhao Y."/>
            <person name="Zhang J."/>
            <person name="Li Y."/>
            <person name="Zhou W."/>
            <person name="Zhang B."/>
            <person name="Hu W."/>
            <person name="Eijk M."/>
            <person name="Tang J."/>
            <person name="Witsenboer H."/>
            <person name="Zhao S."/>
            <person name="Li Z."/>
            <person name="Zhang A."/>
            <person name="Wang D."/>
            <person name="Liang C."/>
        </authorList>
    </citation>
    <scope>NUCLEOTIDE SEQUENCE [LARGE SCALE GENOMIC DNA]</scope>
    <source>
        <strain evidence="1">cv. G1812</strain>
    </source>
</reference>
<organism evidence="1 2">
    <name type="scientific">Triticum urartu</name>
    <name type="common">Red wild einkorn</name>
    <name type="synonym">Crithodium urartu</name>
    <dbReference type="NCBI Taxonomy" id="4572"/>
    <lineage>
        <taxon>Eukaryota</taxon>
        <taxon>Viridiplantae</taxon>
        <taxon>Streptophyta</taxon>
        <taxon>Embryophyta</taxon>
        <taxon>Tracheophyta</taxon>
        <taxon>Spermatophyta</taxon>
        <taxon>Magnoliopsida</taxon>
        <taxon>Liliopsida</taxon>
        <taxon>Poales</taxon>
        <taxon>Poaceae</taxon>
        <taxon>BOP clade</taxon>
        <taxon>Pooideae</taxon>
        <taxon>Triticodae</taxon>
        <taxon>Triticeae</taxon>
        <taxon>Triticinae</taxon>
        <taxon>Triticum</taxon>
    </lineage>
</organism>
<proteinExistence type="predicted"/>
<reference evidence="2" key="1">
    <citation type="journal article" date="2013" name="Nature">
        <title>Draft genome of the wheat A-genome progenitor Triticum urartu.</title>
        <authorList>
            <person name="Ling H.Q."/>
            <person name="Zhao S."/>
            <person name="Liu D."/>
            <person name="Wang J."/>
            <person name="Sun H."/>
            <person name="Zhang C."/>
            <person name="Fan H."/>
            <person name="Li D."/>
            <person name="Dong L."/>
            <person name="Tao Y."/>
            <person name="Gao C."/>
            <person name="Wu H."/>
            <person name="Li Y."/>
            <person name="Cui Y."/>
            <person name="Guo X."/>
            <person name="Zheng S."/>
            <person name="Wang B."/>
            <person name="Yu K."/>
            <person name="Liang Q."/>
            <person name="Yang W."/>
            <person name="Lou X."/>
            <person name="Chen J."/>
            <person name="Feng M."/>
            <person name="Jian J."/>
            <person name="Zhang X."/>
            <person name="Luo G."/>
            <person name="Jiang Y."/>
            <person name="Liu J."/>
            <person name="Wang Z."/>
            <person name="Sha Y."/>
            <person name="Zhang B."/>
            <person name="Wu H."/>
            <person name="Tang D."/>
            <person name="Shen Q."/>
            <person name="Xue P."/>
            <person name="Zou S."/>
            <person name="Wang X."/>
            <person name="Liu X."/>
            <person name="Wang F."/>
            <person name="Yang Y."/>
            <person name="An X."/>
            <person name="Dong Z."/>
            <person name="Zhang K."/>
            <person name="Zhang X."/>
            <person name="Luo M.C."/>
            <person name="Dvorak J."/>
            <person name="Tong Y."/>
            <person name="Wang J."/>
            <person name="Yang H."/>
            <person name="Li Z."/>
            <person name="Wang D."/>
            <person name="Zhang A."/>
            <person name="Wang J."/>
        </authorList>
    </citation>
    <scope>NUCLEOTIDE SEQUENCE</scope>
    <source>
        <strain evidence="2">cv. G1812</strain>
    </source>
</reference>
<reference evidence="1" key="3">
    <citation type="submission" date="2022-06" db="UniProtKB">
        <authorList>
            <consortium name="EnsemblPlants"/>
        </authorList>
    </citation>
    <scope>IDENTIFICATION</scope>
</reference>
<evidence type="ECO:0008006" key="3">
    <source>
        <dbReference type="Google" id="ProtNLM"/>
    </source>
</evidence>